<protein>
    <submittedName>
        <fullName evidence="1">Uncharacterized protein</fullName>
    </submittedName>
</protein>
<sequence>MVCVFEKEKIKFIIIDYDKYRKKTNDSSRTYKG</sequence>
<gene>
    <name evidence="1" type="ORF">SAMEA44541418_01448</name>
</gene>
<evidence type="ECO:0000313" key="2">
    <source>
        <dbReference type="Proteomes" id="UP000215539"/>
    </source>
</evidence>
<dbReference type="Proteomes" id="UP000215539">
    <property type="component" value="Chromosome 1"/>
</dbReference>
<accession>A0AAX2GYD9</accession>
<name>A0AAX2GYD9_9FLAO</name>
<dbReference type="EMBL" id="LT906449">
    <property type="protein sequence ID" value="SNV11701.1"/>
    <property type="molecule type" value="Genomic_DNA"/>
</dbReference>
<proteinExistence type="predicted"/>
<dbReference type="AlphaFoldDB" id="A0AAX2GYD9"/>
<evidence type="ECO:0000313" key="1">
    <source>
        <dbReference type="EMBL" id="SNV11701.1"/>
    </source>
</evidence>
<organism evidence="1 2">
    <name type="scientific">Capnocytophaga haemolytica</name>
    <dbReference type="NCBI Taxonomy" id="45243"/>
    <lineage>
        <taxon>Bacteria</taxon>
        <taxon>Pseudomonadati</taxon>
        <taxon>Bacteroidota</taxon>
        <taxon>Flavobacteriia</taxon>
        <taxon>Flavobacteriales</taxon>
        <taxon>Flavobacteriaceae</taxon>
        <taxon>Capnocytophaga</taxon>
    </lineage>
</organism>
<reference evidence="1 2" key="1">
    <citation type="submission" date="2017-06" db="EMBL/GenBank/DDBJ databases">
        <authorList>
            <consortium name="Pathogen Informatics"/>
        </authorList>
    </citation>
    <scope>NUCLEOTIDE SEQUENCE [LARGE SCALE GENOMIC DNA]</scope>
    <source>
        <strain evidence="1 2">NCTC12947</strain>
    </source>
</reference>